<evidence type="ECO:0000259" key="3">
    <source>
        <dbReference type="PROSITE" id="PS51819"/>
    </source>
</evidence>
<comment type="similarity">
    <text evidence="1">Belongs to the methylmalonyl-CoA epimerase family.</text>
</comment>
<dbReference type="PANTHER" id="PTHR43048:SF3">
    <property type="entry name" value="METHYLMALONYL-COA EPIMERASE, MITOCHONDRIAL"/>
    <property type="match status" value="1"/>
</dbReference>
<dbReference type="InterPro" id="IPR051785">
    <property type="entry name" value="MMCE/EMCE_epimerase"/>
</dbReference>
<accession>A0A3B0UKR2</accession>
<dbReference type="AlphaFoldDB" id="A0A3B0UKR2"/>
<keyword evidence="4" id="KW-0413">Isomerase</keyword>
<protein>
    <submittedName>
        <fullName evidence="4">Methylmalonyl-CoA epimerase</fullName>
        <ecNumber evidence="4">5.1.99.1</ecNumber>
    </submittedName>
</protein>
<keyword evidence="2" id="KW-0479">Metal-binding</keyword>
<organism evidence="4">
    <name type="scientific">hydrothermal vent metagenome</name>
    <dbReference type="NCBI Taxonomy" id="652676"/>
    <lineage>
        <taxon>unclassified sequences</taxon>
        <taxon>metagenomes</taxon>
        <taxon>ecological metagenomes</taxon>
    </lineage>
</organism>
<name>A0A3B0UKR2_9ZZZZ</name>
<dbReference type="CDD" id="cd07249">
    <property type="entry name" value="MMCE"/>
    <property type="match status" value="1"/>
</dbReference>
<dbReference type="EC" id="5.1.99.1" evidence="4"/>
<gene>
    <name evidence="4" type="ORF">MNBD_CHLOROFLEXI01-5021</name>
</gene>
<evidence type="ECO:0000256" key="2">
    <source>
        <dbReference type="ARBA" id="ARBA00022723"/>
    </source>
</evidence>
<dbReference type="PANTHER" id="PTHR43048">
    <property type="entry name" value="METHYLMALONYL-COA EPIMERASE"/>
    <property type="match status" value="1"/>
</dbReference>
<dbReference type="InterPro" id="IPR037523">
    <property type="entry name" value="VOC_core"/>
</dbReference>
<sequence length="135" mass="14739">MIKKVNHIAIIVSDLEESMRFWVDALGLELSHKETVTSQGVEVAFLPIGDSKIELLQPIDDGSGVARYLEKRGPGMHHLCVEVEDIVAAMSKLAAADVQLINEEPVVGSDGRKFAFIHPKSANGVLLELYELSDS</sequence>
<evidence type="ECO:0000256" key="1">
    <source>
        <dbReference type="ARBA" id="ARBA00009308"/>
    </source>
</evidence>
<dbReference type="NCBIfam" id="TIGR03081">
    <property type="entry name" value="metmalonyl_epim"/>
    <property type="match status" value="1"/>
</dbReference>
<feature type="domain" description="VOC" evidence="3">
    <location>
        <begin position="4"/>
        <end position="132"/>
    </location>
</feature>
<dbReference type="EMBL" id="UOEU01000259">
    <property type="protein sequence ID" value="VAW31615.1"/>
    <property type="molecule type" value="Genomic_DNA"/>
</dbReference>
<dbReference type="GO" id="GO:0046872">
    <property type="term" value="F:metal ion binding"/>
    <property type="evidence" value="ECO:0007669"/>
    <property type="project" value="UniProtKB-KW"/>
</dbReference>
<dbReference type="SUPFAM" id="SSF54593">
    <property type="entry name" value="Glyoxalase/Bleomycin resistance protein/Dihydroxybiphenyl dioxygenase"/>
    <property type="match status" value="1"/>
</dbReference>
<dbReference type="GO" id="GO:0004493">
    <property type="term" value="F:methylmalonyl-CoA epimerase activity"/>
    <property type="evidence" value="ECO:0007669"/>
    <property type="project" value="UniProtKB-EC"/>
</dbReference>
<dbReference type="GO" id="GO:0046491">
    <property type="term" value="P:L-methylmalonyl-CoA metabolic process"/>
    <property type="evidence" value="ECO:0007669"/>
    <property type="project" value="TreeGrafter"/>
</dbReference>
<proteinExistence type="inferred from homology"/>
<reference evidence="4" key="1">
    <citation type="submission" date="2018-06" db="EMBL/GenBank/DDBJ databases">
        <authorList>
            <person name="Zhirakovskaya E."/>
        </authorList>
    </citation>
    <scope>NUCLEOTIDE SEQUENCE</scope>
</reference>
<dbReference type="InterPro" id="IPR029068">
    <property type="entry name" value="Glyas_Bleomycin-R_OHBP_Dase"/>
</dbReference>
<dbReference type="Gene3D" id="3.10.180.10">
    <property type="entry name" value="2,3-Dihydroxybiphenyl 1,2-Dioxygenase, domain 1"/>
    <property type="match status" value="1"/>
</dbReference>
<dbReference type="Pfam" id="PF13669">
    <property type="entry name" value="Glyoxalase_4"/>
    <property type="match status" value="1"/>
</dbReference>
<dbReference type="PROSITE" id="PS51819">
    <property type="entry name" value="VOC"/>
    <property type="match status" value="1"/>
</dbReference>
<evidence type="ECO:0000313" key="4">
    <source>
        <dbReference type="EMBL" id="VAW31615.1"/>
    </source>
</evidence>
<dbReference type="InterPro" id="IPR017515">
    <property type="entry name" value="MeMalonyl-CoA_epimerase"/>
</dbReference>